<accession>A0A2T0VYS3</accession>
<keyword evidence="7" id="KW-1185">Reference proteome</keyword>
<reference evidence="6 7" key="1">
    <citation type="submission" date="2018-03" db="EMBL/GenBank/DDBJ databases">
        <title>Genomic Encyclopedia of Archaeal and Bacterial Type Strains, Phase II (KMG-II): from individual species to whole genera.</title>
        <authorList>
            <person name="Goeker M."/>
        </authorList>
    </citation>
    <scope>NUCLEOTIDE SEQUENCE [LARGE SCALE GENOMIC DNA]</scope>
    <source>
        <strain evidence="6 7">DSM 101533</strain>
    </source>
</reference>
<dbReference type="Proteomes" id="UP000238007">
    <property type="component" value="Unassembled WGS sequence"/>
</dbReference>
<comment type="subcellular location">
    <subcellularLocation>
        <location evidence="1">Membrane</location>
    </subcellularLocation>
</comment>
<evidence type="ECO:0000256" key="1">
    <source>
        <dbReference type="ARBA" id="ARBA00004370"/>
    </source>
</evidence>
<dbReference type="GO" id="GO:0016020">
    <property type="term" value="C:membrane"/>
    <property type="evidence" value="ECO:0007669"/>
    <property type="project" value="UniProtKB-SubCell"/>
</dbReference>
<evidence type="ECO:0000256" key="3">
    <source>
        <dbReference type="ARBA" id="ARBA00022989"/>
    </source>
</evidence>
<dbReference type="PANTHER" id="PTHR35371:SF1">
    <property type="entry name" value="BLR7753 PROTEIN"/>
    <property type="match status" value="1"/>
</dbReference>
<evidence type="ECO:0000256" key="5">
    <source>
        <dbReference type="SAM" id="Phobius"/>
    </source>
</evidence>
<sequence length="131" mass="13593">MELIAILGIGALTFFAAFGQHLYTVRSKGVGFVMTDRSQPLSSDGFAGRSGRALRNTVESSAMYVPAALVVVVLSGQTQITATAALVYLIARVGFLAAYWVGASGLRSGFWGVGIASIVATYVGAISALSR</sequence>
<name>A0A2T0VYS3_9RHOB</name>
<organism evidence="6 7">
    <name type="scientific">Yoonia maritima</name>
    <dbReference type="NCBI Taxonomy" id="1435347"/>
    <lineage>
        <taxon>Bacteria</taxon>
        <taxon>Pseudomonadati</taxon>
        <taxon>Pseudomonadota</taxon>
        <taxon>Alphaproteobacteria</taxon>
        <taxon>Rhodobacterales</taxon>
        <taxon>Paracoccaceae</taxon>
        <taxon>Yoonia</taxon>
    </lineage>
</organism>
<keyword evidence="4 5" id="KW-0472">Membrane</keyword>
<keyword evidence="2 5" id="KW-0812">Transmembrane</keyword>
<feature type="transmembrane region" description="Helical" evidence="5">
    <location>
        <begin position="85"/>
        <end position="103"/>
    </location>
</feature>
<dbReference type="Gene3D" id="1.20.120.550">
    <property type="entry name" value="Membrane associated eicosanoid/glutathione metabolism-like domain"/>
    <property type="match status" value="1"/>
</dbReference>
<protein>
    <submittedName>
        <fullName evidence="6">Putative MAPEG superfamily protein</fullName>
    </submittedName>
</protein>
<dbReference type="Pfam" id="PF01124">
    <property type="entry name" value="MAPEG"/>
    <property type="match status" value="1"/>
</dbReference>
<evidence type="ECO:0000313" key="6">
    <source>
        <dbReference type="EMBL" id="PRY77374.1"/>
    </source>
</evidence>
<evidence type="ECO:0000256" key="2">
    <source>
        <dbReference type="ARBA" id="ARBA00022692"/>
    </source>
</evidence>
<dbReference type="SUPFAM" id="SSF161084">
    <property type="entry name" value="MAPEG domain-like"/>
    <property type="match status" value="1"/>
</dbReference>
<dbReference type="InterPro" id="IPR023352">
    <property type="entry name" value="MAPEG-like_dom_sf"/>
</dbReference>
<comment type="caution">
    <text evidence="6">The sequence shown here is derived from an EMBL/GenBank/DDBJ whole genome shotgun (WGS) entry which is preliminary data.</text>
</comment>
<dbReference type="RefSeq" id="WP_106357982.1">
    <property type="nucleotide sequence ID" value="NZ_PVTP01000006.1"/>
</dbReference>
<dbReference type="InterPro" id="IPR001129">
    <property type="entry name" value="Membr-assoc_MAPEG"/>
</dbReference>
<keyword evidence="3 5" id="KW-1133">Transmembrane helix</keyword>
<proteinExistence type="predicted"/>
<gene>
    <name evidence="6" type="ORF">CLV80_106220</name>
</gene>
<evidence type="ECO:0000313" key="7">
    <source>
        <dbReference type="Proteomes" id="UP000238007"/>
    </source>
</evidence>
<dbReference type="OrthoDB" id="7743618at2"/>
<dbReference type="EMBL" id="PVTP01000006">
    <property type="protein sequence ID" value="PRY77374.1"/>
    <property type="molecule type" value="Genomic_DNA"/>
</dbReference>
<evidence type="ECO:0000256" key="4">
    <source>
        <dbReference type="ARBA" id="ARBA00023136"/>
    </source>
</evidence>
<feature type="transmembrane region" description="Helical" evidence="5">
    <location>
        <begin position="109"/>
        <end position="129"/>
    </location>
</feature>
<dbReference type="PANTHER" id="PTHR35371">
    <property type="entry name" value="INNER MEMBRANE PROTEIN"/>
    <property type="match status" value="1"/>
</dbReference>
<dbReference type="AlphaFoldDB" id="A0A2T0VYS3"/>